<proteinExistence type="predicted"/>
<name>A0AAU7Q4V8_9GAMM</name>
<organism evidence="1">
    <name type="scientific">Acerihabitans sp. KWT182</name>
    <dbReference type="NCBI Taxonomy" id="3157919"/>
    <lineage>
        <taxon>Bacteria</taxon>
        <taxon>Pseudomonadati</taxon>
        <taxon>Pseudomonadota</taxon>
        <taxon>Gammaproteobacteria</taxon>
        <taxon>Enterobacterales</taxon>
        <taxon>Pectobacteriaceae</taxon>
        <taxon>Acerihabitans</taxon>
    </lineage>
</organism>
<dbReference type="AlphaFoldDB" id="A0AAU7Q4V8"/>
<accession>A0AAU7Q4V8</accession>
<protein>
    <submittedName>
        <fullName evidence="1">Uncharacterized protein</fullName>
    </submittedName>
</protein>
<reference evidence="1" key="1">
    <citation type="submission" date="2024-06" db="EMBL/GenBank/DDBJ databases">
        <authorList>
            <person name="Coelho C."/>
            <person name="Bento M."/>
            <person name="Garcia E."/>
            <person name="Camelo A."/>
            <person name="Brandao I."/>
            <person name="Espirito Santo C."/>
            <person name="Trovao J."/>
            <person name="Verissimo A."/>
            <person name="Costa J."/>
            <person name="Tiago I."/>
        </authorList>
    </citation>
    <scope>NUCLEOTIDE SEQUENCE</scope>
    <source>
        <strain evidence="1">KWT182</strain>
    </source>
</reference>
<evidence type="ECO:0000313" key="1">
    <source>
        <dbReference type="EMBL" id="XBS68182.1"/>
    </source>
</evidence>
<gene>
    <name evidence="1" type="ORF">ABK905_15285</name>
</gene>
<sequence length="173" mass="19426">MAELIESLRQALQRADSDEHGYQSLKPGESLGSFIISSGDYKENLRLAAKNERPRISPSIPLARSTLSTRIGRAFKPWTKNTNLREYLAQQAEKIASSDSHSGEPARTALDFVKSLEKYAALSDRKSNGKRSMVMAIATYRMQKHTRDLLSNEFNRICDSLDQKKGDGTNYGR</sequence>
<dbReference type="EMBL" id="CP157947">
    <property type="protein sequence ID" value="XBS68182.1"/>
    <property type="molecule type" value="Genomic_DNA"/>
</dbReference>